<gene>
    <name evidence="2" type="ORF">CGL51_06315</name>
    <name evidence="3" type="ORF">CGL52_06995</name>
    <name evidence="1" type="ORF">HA333_08700</name>
</gene>
<comment type="caution">
    <text evidence="2">The sequence shown here is derived from an EMBL/GenBank/DDBJ whole genome shotgun (WGS) entry which is preliminary data.</text>
</comment>
<dbReference type="Proteomes" id="UP000256877">
    <property type="component" value="Unassembled WGS sequence"/>
</dbReference>
<organism evidence="2 5">
    <name type="scientific">Pyrobaculum aerophilum</name>
    <dbReference type="NCBI Taxonomy" id="13773"/>
    <lineage>
        <taxon>Archaea</taxon>
        <taxon>Thermoproteota</taxon>
        <taxon>Thermoprotei</taxon>
        <taxon>Thermoproteales</taxon>
        <taxon>Thermoproteaceae</taxon>
        <taxon>Pyrobaculum</taxon>
    </lineage>
</organism>
<sequence length="259" mass="28275">MSTALDAGIAGSRFIRLLLKQGEVKSDDTLGRLFHLLAEMGYFVKRGDRYKRTSKIPPSISSKLLGSVFDDIIIPYLIGEAIKPNFEAVFAATALFQPYRIRAASKFGRGALALVAGWLPCGFSTEISAATGADLVIQDEHWEVLALEEERISILPVELERVGEAMAASVFVSFEAGRLDELPADKYGKFSFAVICHRAVDVKKARELADRVYRVNFSGALGIFADLLSEAMGLGRGEECGRGGRVLYKDSEICLTDVS</sequence>
<name>A0A371QZ34_9CREN</name>
<reference evidence="4 5" key="1">
    <citation type="submission" date="2017-07" db="EMBL/GenBank/DDBJ databases">
        <title>Draft genome sequence of aerobic hyperthermophilic archaea, Pyrobaculum aerophilum YKB31 and YKB32.</title>
        <authorList>
            <person name="Mochizuki T."/>
            <person name="Berliner A.J."/>
            <person name="Yoshida-Takashima Y."/>
            <person name="Takaki Y."/>
            <person name="Nunoura T."/>
            <person name="Takai K."/>
        </authorList>
    </citation>
    <scope>NUCLEOTIDE SEQUENCE [LARGE SCALE GENOMIC DNA]</scope>
    <source>
        <strain evidence="2 5">YKB31</strain>
        <strain evidence="3 4">YKB32</strain>
    </source>
</reference>
<dbReference type="EMBL" id="NMUF01000016">
    <property type="protein sequence ID" value="RFA98456.1"/>
    <property type="molecule type" value="Genomic_DNA"/>
</dbReference>
<dbReference type="AlphaFoldDB" id="A0A371QZ34"/>
<evidence type="ECO:0000313" key="3">
    <source>
        <dbReference type="EMBL" id="RFA98456.1"/>
    </source>
</evidence>
<proteinExistence type="predicted"/>
<dbReference type="Proteomes" id="UP000651120">
    <property type="component" value="Unassembled WGS sequence"/>
</dbReference>
<evidence type="ECO:0000313" key="2">
    <source>
        <dbReference type="EMBL" id="RFA96027.1"/>
    </source>
</evidence>
<dbReference type="EMBL" id="DUJP01000030">
    <property type="protein sequence ID" value="HII47502.1"/>
    <property type="molecule type" value="Genomic_DNA"/>
</dbReference>
<evidence type="ECO:0000313" key="1">
    <source>
        <dbReference type="EMBL" id="HII47502.1"/>
    </source>
</evidence>
<protein>
    <submittedName>
        <fullName evidence="2">Uncharacterized protein</fullName>
    </submittedName>
</protein>
<dbReference type="GeneID" id="1464083"/>
<dbReference type="Proteomes" id="UP000257123">
    <property type="component" value="Unassembled WGS sequence"/>
</dbReference>
<evidence type="ECO:0000313" key="4">
    <source>
        <dbReference type="Proteomes" id="UP000256877"/>
    </source>
</evidence>
<reference evidence="1" key="2">
    <citation type="journal article" date="2020" name="bioRxiv">
        <title>A rank-normalized archaeal taxonomy based on genome phylogeny resolves widespread incomplete and uneven classifications.</title>
        <authorList>
            <person name="Rinke C."/>
            <person name="Chuvochina M."/>
            <person name="Mussig A.J."/>
            <person name="Chaumeil P.-A."/>
            <person name="Waite D.W."/>
            <person name="Whitman W.B."/>
            <person name="Parks D.H."/>
            <person name="Hugenholtz P."/>
        </authorList>
    </citation>
    <scope>NUCLEOTIDE SEQUENCE</scope>
    <source>
        <strain evidence="1">UBA8839</strain>
    </source>
</reference>
<accession>A0A371QZ34</accession>
<dbReference type="OMA" id="GWLPCGF"/>
<evidence type="ECO:0000313" key="5">
    <source>
        <dbReference type="Proteomes" id="UP000257123"/>
    </source>
</evidence>
<dbReference type="EMBL" id="NMUE01000016">
    <property type="protein sequence ID" value="RFA96027.1"/>
    <property type="molecule type" value="Genomic_DNA"/>
</dbReference>
<dbReference type="OrthoDB" id="26390at2157"/>
<dbReference type="RefSeq" id="WP_011009355.1">
    <property type="nucleotide sequence ID" value="NZ_DAIOPL010000003.1"/>
</dbReference>